<dbReference type="PANTHER" id="PTHR24043">
    <property type="entry name" value="SCAVENGER RECEPTOR CLASS F"/>
    <property type="match status" value="1"/>
</dbReference>
<keyword evidence="1" id="KW-0245">EGF-like domain</keyword>
<dbReference type="InterPro" id="IPR008979">
    <property type="entry name" value="Galactose-bd-like_sf"/>
</dbReference>
<feature type="chain" id="PRO_5036503129" description="EGF-like domain-containing protein" evidence="3">
    <location>
        <begin position="22"/>
        <end position="699"/>
    </location>
</feature>
<dbReference type="EnsemblMetazoa" id="G31565.3">
    <property type="protein sequence ID" value="G31565.3:cds"/>
    <property type="gene ID" value="G31565"/>
</dbReference>
<evidence type="ECO:0000313" key="5">
    <source>
        <dbReference type="EnsemblMetazoa" id="G31565.3:cds"/>
    </source>
</evidence>
<dbReference type="Pfam" id="PF00053">
    <property type="entry name" value="EGF_laminin"/>
    <property type="match status" value="1"/>
</dbReference>
<sequence>MGSNCVATVLMIMCLFDDNICFVNVAYSPSQNIQGQATMSEPPQHSNWQAYKVIDGNTNQTANGSSCAIIEFYKRYTSVWLSIHLQRLFNVAYTEIYFRNEGTIDRLAGFSIYAYYDDTFNFSSPDPNSLIYRHDPMSGCPAPIQNITINRLVRQIVFTNNRPVGYKSVCPGYGSDVYTSIEICEIKVMGCDKTKYSPGCVDRCPATCKSNHCDVFNGSCFQGCPNPKALTDDCIVCADGQYIFNRECVNCSSYCKDISRCNKLTGKCENGCIYHRTGDFCQECSEHFYGRECNKPCGHCRGNAPCDSATGHCPRGCQNHWTGDKCDECSEHFYGRECNKPCGHCRGNAPCDSVTGHCSSGCQNHWTGDKCDECADGHYNALCSGTCGHCLNEQVCDKYDGSCLSGCKPNFDSPLCQECRDGFYHSSCSETCGHCLNKTACNKSTGHCSMGCKNHFRYPFCQECEEGYYGTICSSKCGHCANGETCDKHIGICNGGCVLHFLTPYCQMCQDGFYNASCTAECGHCLHGEVCDKQDGTCMNGCSSNFLPPPCQDCIPYKYGPNCAFDCGHCKNGEPCSTDAGLCTDGCEDGWTGGFCVIVIDVDTESETQKQGLTTTGVVALAITSALLGIAFLTIFFLLRHVLMNQTTRQGSDIPLPQNKESSETFSDLNTTEGVSVYTTLGAREEESSYEVLGESSNT</sequence>
<dbReference type="AlphaFoldDB" id="A0A8W8M3Z0"/>
<dbReference type="Proteomes" id="UP000005408">
    <property type="component" value="Unassembled WGS sequence"/>
</dbReference>
<dbReference type="InterPro" id="IPR042635">
    <property type="entry name" value="MEGF10/SREC1/2-like"/>
</dbReference>
<dbReference type="InterPro" id="IPR002049">
    <property type="entry name" value="LE_dom"/>
</dbReference>
<dbReference type="SMART" id="SM00181">
    <property type="entry name" value="EGF"/>
    <property type="match status" value="5"/>
</dbReference>
<feature type="domain" description="EGF-like" evidence="4">
    <location>
        <begin position="389"/>
        <end position="429"/>
    </location>
</feature>
<keyword evidence="2" id="KW-0472">Membrane</keyword>
<name>A0A8W8M3Z0_MAGGI</name>
<keyword evidence="3" id="KW-0732">Signal</keyword>
<feature type="domain" description="EGF-like" evidence="4">
    <location>
        <begin position="479"/>
        <end position="519"/>
    </location>
</feature>
<accession>A0A8W8M3Z0</accession>
<dbReference type="Gene3D" id="2.60.120.260">
    <property type="entry name" value="Galactose-binding domain-like"/>
    <property type="match status" value="1"/>
</dbReference>
<evidence type="ECO:0000256" key="1">
    <source>
        <dbReference type="ARBA" id="ARBA00022536"/>
    </source>
</evidence>
<feature type="domain" description="EGF-like" evidence="4">
    <location>
        <begin position="292"/>
        <end position="327"/>
    </location>
</feature>
<protein>
    <recommendedName>
        <fullName evidence="4">EGF-like domain-containing protein</fullName>
    </recommendedName>
</protein>
<dbReference type="PANTHER" id="PTHR24043:SF8">
    <property type="entry name" value="EGF-LIKE DOMAIN-CONTAINING PROTEIN"/>
    <property type="match status" value="1"/>
</dbReference>
<keyword evidence="2" id="KW-1133">Transmembrane helix</keyword>
<dbReference type="OMA" id="PFCANAL"/>
<keyword evidence="2" id="KW-0812">Transmembrane</keyword>
<feature type="domain" description="EGF-like" evidence="4">
    <location>
        <begin position="337"/>
        <end position="372"/>
    </location>
</feature>
<dbReference type="OrthoDB" id="6043889at2759"/>
<evidence type="ECO:0000313" key="6">
    <source>
        <dbReference type="Proteomes" id="UP000005408"/>
    </source>
</evidence>
<dbReference type="GO" id="GO:0005044">
    <property type="term" value="F:scavenger receptor activity"/>
    <property type="evidence" value="ECO:0007669"/>
    <property type="project" value="InterPro"/>
</dbReference>
<evidence type="ECO:0000259" key="4">
    <source>
        <dbReference type="SMART" id="SM00181"/>
    </source>
</evidence>
<organism evidence="5 6">
    <name type="scientific">Magallana gigas</name>
    <name type="common">Pacific oyster</name>
    <name type="synonym">Crassostrea gigas</name>
    <dbReference type="NCBI Taxonomy" id="29159"/>
    <lineage>
        <taxon>Eukaryota</taxon>
        <taxon>Metazoa</taxon>
        <taxon>Spiralia</taxon>
        <taxon>Lophotrochozoa</taxon>
        <taxon>Mollusca</taxon>
        <taxon>Bivalvia</taxon>
        <taxon>Autobranchia</taxon>
        <taxon>Pteriomorphia</taxon>
        <taxon>Ostreida</taxon>
        <taxon>Ostreoidea</taxon>
        <taxon>Ostreidae</taxon>
        <taxon>Magallana</taxon>
    </lineage>
</organism>
<feature type="domain" description="EGF-like" evidence="4">
    <location>
        <begin position="562"/>
        <end position="597"/>
    </location>
</feature>
<dbReference type="InterPro" id="IPR000742">
    <property type="entry name" value="EGF"/>
</dbReference>
<evidence type="ECO:0000256" key="2">
    <source>
        <dbReference type="SAM" id="Phobius"/>
    </source>
</evidence>
<feature type="transmembrane region" description="Helical" evidence="2">
    <location>
        <begin position="618"/>
        <end position="639"/>
    </location>
</feature>
<keyword evidence="6" id="KW-1185">Reference proteome</keyword>
<proteinExistence type="predicted"/>
<feature type="signal peptide" evidence="3">
    <location>
        <begin position="1"/>
        <end position="21"/>
    </location>
</feature>
<dbReference type="SUPFAM" id="SSF49785">
    <property type="entry name" value="Galactose-binding domain-like"/>
    <property type="match status" value="1"/>
</dbReference>
<dbReference type="CDD" id="cd00055">
    <property type="entry name" value="EGF_Lam"/>
    <property type="match status" value="1"/>
</dbReference>
<evidence type="ECO:0000256" key="3">
    <source>
        <dbReference type="SAM" id="SignalP"/>
    </source>
</evidence>
<dbReference type="Gene3D" id="2.170.300.10">
    <property type="entry name" value="Tie2 ligand-binding domain superfamily"/>
    <property type="match status" value="2"/>
</dbReference>
<reference evidence="5" key="1">
    <citation type="submission" date="2022-08" db="UniProtKB">
        <authorList>
            <consortium name="EnsemblMetazoa"/>
        </authorList>
    </citation>
    <scope>IDENTIFICATION</scope>
    <source>
        <strain evidence="5">05x7-T-G4-1.051#20</strain>
    </source>
</reference>